<name>A0A167PK15_PHYB8</name>
<dbReference type="Proteomes" id="UP000077315">
    <property type="component" value="Unassembled WGS sequence"/>
</dbReference>
<organism evidence="2 3">
    <name type="scientific">Phycomyces blakesleeanus (strain ATCC 8743b / DSM 1359 / FGSC 10004 / NBRC 33097 / NRRL 1555)</name>
    <dbReference type="NCBI Taxonomy" id="763407"/>
    <lineage>
        <taxon>Eukaryota</taxon>
        <taxon>Fungi</taxon>
        <taxon>Fungi incertae sedis</taxon>
        <taxon>Mucoromycota</taxon>
        <taxon>Mucoromycotina</taxon>
        <taxon>Mucoromycetes</taxon>
        <taxon>Mucorales</taxon>
        <taxon>Phycomycetaceae</taxon>
        <taxon>Phycomyces</taxon>
    </lineage>
</organism>
<dbReference type="OrthoDB" id="2203211at2759"/>
<feature type="transmembrane region" description="Helical" evidence="1">
    <location>
        <begin position="258"/>
        <end position="281"/>
    </location>
</feature>
<sequence>MGSFLQRGTFPPISLDTFCLPRMQGGLGIIDPKTQQSALQLRWLQPIIRAPWSPPGLVPRWMSGLLQASLPSLSPLFPLLFPSMRPSGWRDLTSPLHLAFAAIDHLPHNFDNVVVNSTTCLALPLSAVTIVPASQARFPPSWQDLLVSHLYTFDPALASLRSISITSSHPRSHVINKFLGRVQLNTLTLHLIIVCACCSPRELTEQYLSLLVQDGTSIDLFPFFNALVPSQTWTRLSTRTFRRLCSHHLVRARYFDPLVALVIGGNFGLSPFPWWLVTFGFVVYTTRFLAEPVFTLCFLSPFSLLPALFALSPPTPKTTSSSLVLPKTRCGSACGWNSLAQYLPQPHYTTLFTSSLFPLP</sequence>
<reference evidence="3" key="1">
    <citation type="submission" date="2015-06" db="EMBL/GenBank/DDBJ databases">
        <title>Expansion of signal transduction pathways in fungi by whole-genome duplication.</title>
        <authorList>
            <consortium name="DOE Joint Genome Institute"/>
            <person name="Corrochano L.M."/>
            <person name="Kuo A."/>
            <person name="Marcet-Houben M."/>
            <person name="Polaino S."/>
            <person name="Salamov A."/>
            <person name="Villalobos J.M."/>
            <person name="Alvarez M.I."/>
            <person name="Avalos J."/>
            <person name="Benito E.P."/>
            <person name="Benoit I."/>
            <person name="Burger G."/>
            <person name="Camino L.P."/>
            <person name="Canovas D."/>
            <person name="Cerda-Olmedo E."/>
            <person name="Cheng J.-F."/>
            <person name="Dominguez A."/>
            <person name="Elias M."/>
            <person name="Eslava A.P."/>
            <person name="Glaser F."/>
            <person name="Grimwood J."/>
            <person name="Gutierrez G."/>
            <person name="Heitman J."/>
            <person name="Henrissat B."/>
            <person name="Iturriaga E.A."/>
            <person name="Lang B.F."/>
            <person name="Lavin J.L."/>
            <person name="Lee S."/>
            <person name="Li W."/>
            <person name="Lindquist E."/>
            <person name="Lopez-Garcia S."/>
            <person name="Luque E.M."/>
            <person name="Marcos A.T."/>
            <person name="Martin J."/>
            <person name="McCluskey K."/>
            <person name="Medina H.R."/>
            <person name="Miralles-Duran A."/>
            <person name="Miyazaki A."/>
            <person name="Munoz-Torres E."/>
            <person name="Oguiza J.A."/>
            <person name="Ohm R."/>
            <person name="Olmedo M."/>
            <person name="Orejas M."/>
            <person name="Ortiz-Castellanos L."/>
            <person name="Pisabarro A.G."/>
            <person name="Rodriguez-Romero J."/>
            <person name="Ruiz-Herrera J."/>
            <person name="Ruiz-Vazquez R."/>
            <person name="Sanz C."/>
            <person name="Schackwitz W."/>
            <person name="Schmutz J."/>
            <person name="Shahriari M."/>
            <person name="Shelest E."/>
            <person name="Silva-Franco F."/>
            <person name="Soanes D."/>
            <person name="Syed K."/>
            <person name="Tagua V.G."/>
            <person name="Talbot N.J."/>
            <person name="Thon M."/>
            <person name="De vries R.P."/>
            <person name="Wiebenga A."/>
            <person name="Yadav J.S."/>
            <person name="Braun E.L."/>
            <person name="Baker S."/>
            <person name="Garre V."/>
            <person name="Horwitz B."/>
            <person name="Torres-Martinez S."/>
            <person name="Idnurm A."/>
            <person name="Herrera-Estrella A."/>
            <person name="Gabaldon T."/>
            <person name="Grigoriev I.V."/>
        </authorList>
    </citation>
    <scope>NUCLEOTIDE SEQUENCE [LARGE SCALE GENOMIC DNA]</scope>
    <source>
        <strain evidence="3">NRRL 1555(-)</strain>
    </source>
</reference>
<keyword evidence="1" id="KW-1133">Transmembrane helix</keyword>
<evidence type="ECO:0000313" key="3">
    <source>
        <dbReference type="Proteomes" id="UP000077315"/>
    </source>
</evidence>
<keyword evidence="1" id="KW-0812">Transmembrane</keyword>
<dbReference type="GeneID" id="28996031"/>
<dbReference type="EMBL" id="KV440974">
    <property type="protein sequence ID" value="OAD78104.1"/>
    <property type="molecule type" value="Genomic_DNA"/>
</dbReference>
<accession>A0A167PK15</accession>
<gene>
    <name evidence="2" type="ORF">PHYBLDRAFT_164979</name>
</gene>
<evidence type="ECO:0000256" key="1">
    <source>
        <dbReference type="SAM" id="Phobius"/>
    </source>
</evidence>
<proteinExistence type="predicted"/>
<keyword evidence="3" id="KW-1185">Reference proteome</keyword>
<dbReference type="VEuPathDB" id="FungiDB:PHYBLDRAFT_164979"/>
<protein>
    <submittedName>
        <fullName evidence="2">Uncharacterized protein</fullName>
    </submittedName>
</protein>
<dbReference type="RefSeq" id="XP_018296144.1">
    <property type="nucleotide sequence ID" value="XM_018435125.1"/>
</dbReference>
<feature type="transmembrane region" description="Helical" evidence="1">
    <location>
        <begin position="293"/>
        <end position="311"/>
    </location>
</feature>
<dbReference type="InParanoid" id="A0A167PK15"/>
<evidence type="ECO:0000313" key="2">
    <source>
        <dbReference type="EMBL" id="OAD78104.1"/>
    </source>
</evidence>
<dbReference type="AlphaFoldDB" id="A0A167PK15"/>
<keyword evidence="1" id="KW-0472">Membrane</keyword>